<name>A0A0G0CXE6_9BACT</name>
<accession>A0A0G0CXE6</accession>
<dbReference type="SUPFAM" id="SSF55729">
    <property type="entry name" value="Acyl-CoA N-acyltransferases (Nat)"/>
    <property type="match status" value="1"/>
</dbReference>
<feature type="domain" description="N-acetyltransferase" evidence="1">
    <location>
        <begin position="3"/>
        <end position="156"/>
    </location>
</feature>
<dbReference type="PANTHER" id="PTHR43451">
    <property type="entry name" value="ACETYLTRANSFERASE (GNAT) FAMILY PROTEIN"/>
    <property type="match status" value="1"/>
</dbReference>
<dbReference type="Proteomes" id="UP000034536">
    <property type="component" value="Unassembled WGS sequence"/>
</dbReference>
<reference evidence="2 3" key="1">
    <citation type="journal article" date="2015" name="Nature">
        <title>rRNA introns, odd ribosomes, and small enigmatic genomes across a large radiation of phyla.</title>
        <authorList>
            <person name="Brown C.T."/>
            <person name="Hug L.A."/>
            <person name="Thomas B.C."/>
            <person name="Sharon I."/>
            <person name="Castelle C.J."/>
            <person name="Singh A."/>
            <person name="Wilkins M.J."/>
            <person name="Williams K.H."/>
            <person name="Banfield J.F."/>
        </authorList>
    </citation>
    <scope>NUCLEOTIDE SEQUENCE [LARGE SCALE GENOMIC DNA]</scope>
</reference>
<dbReference type="GO" id="GO:0016747">
    <property type="term" value="F:acyltransferase activity, transferring groups other than amino-acyl groups"/>
    <property type="evidence" value="ECO:0007669"/>
    <property type="project" value="InterPro"/>
</dbReference>
<dbReference type="PROSITE" id="PS51186">
    <property type="entry name" value="GNAT"/>
    <property type="match status" value="1"/>
</dbReference>
<dbReference type="EMBL" id="LBQX01000043">
    <property type="protein sequence ID" value="KKP85753.1"/>
    <property type="molecule type" value="Genomic_DNA"/>
</dbReference>
<evidence type="ECO:0000313" key="2">
    <source>
        <dbReference type="EMBL" id="KKP85753.1"/>
    </source>
</evidence>
<dbReference type="Gene3D" id="3.40.630.30">
    <property type="match status" value="1"/>
</dbReference>
<gene>
    <name evidence="2" type="ORF">UR89_C0043G0008</name>
</gene>
<sequence length="156" mass="18198">MKILIREIVPNDYSQTIKVIKRSNTESLGKIYPQKLIDEFCKKYDLENFKKKVQEVKYFIAEDADKKNILGIIGLKHNELRTFFVDTNHQGKGVGRKLFDRFIEEVKKKGLKEIILEGSPLGEPIYKHFGFKKIKTIKKNRVGVDYSDAYMKKGLI</sequence>
<organism evidence="2 3">
    <name type="scientific">Candidatus Roizmanbacteria bacterium GW2011_GWA2_35_8</name>
    <dbReference type="NCBI Taxonomy" id="1618479"/>
    <lineage>
        <taxon>Bacteria</taxon>
        <taxon>Candidatus Roizmaniibacteriota</taxon>
    </lineage>
</organism>
<dbReference type="PANTHER" id="PTHR43451:SF1">
    <property type="entry name" value="ACETYLTRANSFERASE"/>
    <property type="match status" value="1"/>
</dbReference>
<dbReference type="Pfam" id="PF13673">
    <property type="entry name" value="Acetyltransf_10"/>
    <property type="match status" value="1"/>
</dbReference>
<comment type="caution">
    <text evidence="2">The sequence shown here is derived from an EMBL/GenBank/DDBJ whole genome shotgun (WGS) entry which is preliminary data.</text>
</comment>
<dbReference type="InterPro" id="IPR052564">
    <property type="entry name" value="N-acetyltrans/Recomb-assoc"/>
</dbReference>
<protein>
    <recommendedName>
        <fullName evidence="1">N-acetyltransferase domain-containing protein</fullName>
    </recommendedName>
</protein>
<dbReference type="AlphaFoldDB" id="A0A0G0CXE6"/>
<dbReference type="InterPro" id="IPR016181">
    <property type="entry name" value="Acyl_CoA_acyltransferase"/>
</dbReference>
<dbReference type="InterPro" id="IPR000182">
    <property type="entry name" value="GNAT_dom"/>
</dbReference>
<proteinExistence type="predicted"/>
<evidence type="ECO:0000259" key="1">
    <source>
        <dbReference type="PROSITE" id="PS51186"/>
    </source>
</evidence>
<evidence type="ECO:0000313" key="3">
    <source>
        <dbReference type="Proteomes" id="UP000034536"/>
    </source>
</evidence>
<dbReference type="CDD" id="cd04301">
    <property type="entry name" value="NAT_SF"/>
    <property type="match status" value="1"/>
</dbReference>